<protein>
    <submittedName>
        <fullName evidence="1">Uncharacterized protein</fullName>
    </submittedName>
</protein>
<name>X1DCH1_9ZZZZ</name>
<accession>X1DCH1</accession>
<proteinExistence type="predicted"/>
<feature type="non-terminal residue" evidence="1">
    <location>
        <position position="131"/>
    </location>
</feature>
<evidence type="ECO:0000313" key="1">
    <source>
        <dbReference type="EMBL" id="GAH05995.1"/>
    </source>
</evidence>
<sequence length="131" mass="14269">DIGPAGTNLESGLPGYWSVSMQNLYTAAACLSNARGIDLRVHPAIAEATWYPIMKEATVPPHVHGRFDRPYPKGAVGLSGTMEHKPIELPSPSYGGSWWYDYAAEFPESPAMYFISKSFKGRIANAHQEGG</sequence>
<dbReference type="AlphaFoldDB" id="X1DCH1"/>
<dbReference type="EMBL" id="BART01038543">
    <property type="protein sequence ID" value="GAH05995.1"/>
    <property type="molecule type" value="Genomic_DNA"/>
</dbReference>
<dbReference type="Gene3D" id="1.50.10.100">
    <property type="entry name" value="Chondroitin AC/alginate lyase"/>
    <property type="match status" value="1"/>
</dbReference>
<organism evidence="1">
    <name type="scientific">marine sediment metagenome</name>
    <dbReference type="NCBI Taxonomy" id="412755"/>
    <lineage>
        <taxon>unclassified sequences</taxon>
        <taxon>metagenomes</taxon>
        <taxon>ecological metagenomes</taxon>
    </lineage>
</organism>
<comment type="caution">
    <text evidence="1">The sequence shown here is derived from an EMBL/GenBank/DDBJ whole genome shotgun (WGS) entry which is preliminary data.</text>
</comment>
<dbReference type="InterPro" id="IPR008929">
    <property type="entry name" value="Chondroitin_lyas"/>
</dbReference>
<gene>
    <name evidence="1" type="ORF">S01H4_63861</name>
</gene>
<reference evidence="1" key="1">
    <citation type="journal article" date="2014" name="Front. Microbiol.">
        <title>High frequency of phylogenetically diverse reductive dehalogenase-homologous genes in deep subseafloor sedimentary metagenomes.</title>
        <authorList>
            <person name="Kawai M."/>
            <person name="Futagami T."/>
            <person name="Toyoda A."/>
            <person name="Takaki Y."/>
            <person name="Nishi S."/>
            <person name="Hori S."/>
            <person name="Arai W."/>
            <person name="Tsubouchi T."/>
            <person name="Morono Y."/>
            <person name="Uchiyama I."/>
            <person name="Ito T."/>
            <person name="Fujiyama A."/>
            <person name="Inagaki F."/>
            <person name="Takami H."/>
        </authorList>
    </citation>
    <scope>NUCLEOTIDE SEQUENCE</scope>
    <source>
        <strain evidence="1">Expedition CK06-06</strain>
    </source>
</reference>
<feature type="non-terminal residue" evidence="1">
    <location>
        <position position="1"/>
    </location>
</feature>